<keyword evidence="6 7" id="KW-0472">Membrane</keyword>
<evidence type="ECO:0000313" key="9">
    <source>
        <dbReference type="EMBL" id="TID19920.1"/>
    </source>
</evidence>
<evidence type="ECO:0000313" key="10">
    <source>
        <dbReference type="Proteomes" id="UP000298493"/>
    </source>
</evidence>
<dbReference type="InterPro" id="IPR040165">
    <property type="entry name" value="Diminuto-like"/>
</dbReference>
<evidence type="ECO:0000256" key="3">
    <source>
        <dbReference type="ARBA" id="ARBA00022692"/>
    </source>
</evidence>
<dbReference type="EMBL" id="SNSC02000011">
    <property type="protein sequence ID" value="TID19920.1"/>
    <property type="molecule type" value="Genomic_DNA"/>
</dbReference>
<keyword evidence="4 7" id="KW-1133">Transmembrane helix</keyword>
<dbReference type="EC" id="1.3.1.72" evidence="2"/>
<keyword evidence="5" id="KW-0560">Oxidoreductase</keyword>
<evidence type="ECO:0000256" key="2">
    <source>
        <dbReference type="ARBA" id="ARBA00012405"/>
    </source>
</evidence>
<dbReference type="PANTHER" id="PTHR10801">
    <property type="entry name" value="24-DEHYDROCHOLESTEROL REDUCTASE"/>
    <property type="match status" value="1"/>
</dbReference>
<feature type="domain" description="FAD-binding PCMH-type" evidence="8">
    <location>
        <begin position="1"/>
        <end position="170"/>
    </location>
</feature>
<dbReference type="GO" id="GO:0008202">
    <property type="term" value="P:steroid metabolic process"/>
    <property type="evidence" value="ECO:0007669"/>
    <property type="project" value="TreeGrafter"/>
</dbReference>
<dbReference type="OrthoDB" id="415825at2759"/>
<dbReference type="InterPro" id="IPR016169">
    <property type="entry name" value="FAD-bd_PCMH_sub2"/>
</dbReference>
<dbReference type="PANTHER" id="PTHR10801:SF0">
    <property type="entry name" value="DELTA(24)-STEROL REDUCTASE"/>
    <property type="match status" value="1"/>
</dbReference>
<sequence length="498" mass="56458">MDHHTALVNSVSAQVRKFHDAGVPFRIYHGSTNSTRTVVRDLNTSVDISALNNVLCVDTKRKIASVQPNVPMDALVKATLAEGLIPQVVPEFPGITVGGGFSGSAGESSSFKYGFLDATIDMVQCVLGDGTIREVGPNGNAEEKELFMALAGTLGTMGVLTRLDIRLLEAKPYVRLTYQPVWTFQEAQDMIEISISPEAGNDFVDGIMYSKTKGAIVSGKMVSETGGGRITQYTRPSDEWCFIHTEEMIEGHNTKSYMEKRSTSPVVDFVPLTDYLFRYDRGAFWMGKLGCQHFCLPFTKMTRTLLDSLFHTREMYTALHASKMQEFHIVEDLAVPFRNMVPFLDYLEEDFEIYPLWLCPLQYQATGLEVKHLPKKELVMSVGVWGPYGKKHTSFKKANLALEAKVKDLKGVKWLYAQCFYSMEEFWDIYDREVYKRLRVKYSATALPDIYCKVKPVRKREPASFLEAFWEMIFSFWLVGGVYGLYSAWRKANFVLKK</sequence>
<proteinExistence type="predicted"/>
<evidence type="ECO:0000256" key="6">
    <source>
        <dbReference type="ARBA" id="ARBA00023136"/>
    </source>
</evidence>
<dbReference type="InterPro" id="IPR036318">
    <property type="entry name" value="FAD-bd_PCMH-like_sf"/>
</dbReference>
<evidence type="ECO:0000256" key="4">
    <source>
        <dbReference type="ARBA" id="ARBA00022989"/>
    </source>
</evidence>
<gene>
    <name evidence="9" type="ORF">E6O75_ATG07380</name>
</gene>
<accession>A0A4Z1P603</accession>
<dbReference type="GO" id="GO:0016020">
    <property type="term" value="C:membrane"/>
    <property type="evidence" value="ECO:0007669"/>
    <property type="project" value="UniProtKB-SubCell"/>
</dbReference>
<keyword evidence="10" id="KW-1185">Reference proteome</keyword>
<feature type="transmembrane region" description="Helical" evidence="7">
    <location>
        <begin position="468"/>
        <end position="489"/>
    </location>
</feature>
<dbReference type="InterPro" id="IPR006094">
    <property type="entry name" value="Oxid_FAD_bind_N"/>
</dbReference>
<keyword evidence="3 7" id="KW-0812">Transmembrane</keyword>
<dbReference type="AlphaFoldDB" id="A0A4Z1P603"/>
<dbReference type="Pfam" id="PF01565">
    <property type="entry name" value="FAD_binding_4"/>
    <property type="match status" value="1"/>
</dbReference>
<dbReference type="PROSITE" id="PS51387">
    <property type="entry name" value="FAD_PCMH"/>
    <property type="match status" value="1"/>
</dbReference>
<evidence type="ECO:0000256" key="5">
    <source>
        <dbReference type="ARBA" id="ARBA00023002"/>
    </source>
</evidence>
<dbReference type="Gene3D" id="3.30.465.10">
    <property type="match status" value="1"/>
</dbReference>
<organism evidence="9 10">
    <name type="scientific">Venturia nashicola</name>
    <dbReference type="NCBI Taxonomy" id="86259"/>
    <lineage>
        <taxon>Eukaryota</taxon>
        <taxon>Fungi</taxon>
        <taxon>Dikarya</taxon>
        <taxon>Ascomycota</taxon>
        <taxon>Pezizomycotina</taxon>
        <taxon>Dothideomycetes</taxon>
        <taxon>Pleosporomycetidae</taxon>
        <taxon>Venturiales</taxon>
        <taxon>Venturiaceae</taxon>
        <taxon>Venturia</taxon>
    </lineage>
</organism>
<dbReference type="STRING" id="86259.A0A4Z1P603"/>
<reference evidence="9 10" key="1">
    <citation type="submission" date="2019-04" db="EMBL/GenBank/DDBJ databases">
        <title>High contiguity whole genome sequence and gene annotation resource for two Venturia nashicola isolates.</title>
        <authorList>
            <person name="Prokchorchik M."/>
            <person name="Won K."/>
            <person name="Lee Y."/>
            <person name="Choi E.D."/>
            <person name="Segonzac C."/>
            <person name="Sohn K.H."/>
        </authorList>
    </citation>
    <scope>NUCLEOTIDE SEQUENCE [LARGE SCALE GENOMIC DNA]</scope>
    <source>
        <strain evidence="9 10">PRI2</strain>
    </source>
</reference>
<dbReference type="SUPFAM" id="SSF56176">
    <property type="entry name" value="FAD-binding/transporter-associated domain-like"/>
    <property type="match status" value="1"/>
</dbReference>
<protein>
    <recommendedName>
        <fullName evidence="2">Delta(24)-sterol reductase</fullName>
        <ecNumber evidence="2">1.3.1.72</ecNumber>
    </recommendedName>
</protein>
<dbReference type="GO" id="GO:0071949">
    <property type="term" value="F:FAD binding"/>
    <property type="evidence" value="ECO:0007669"/>
    <property type="project" value="InterPro"/>
</dbReference>
<evidence type="ECO:0000256" key="1">
    <source>
        <dbReference type="ARBA" id="ARBA00004167"/>
    </source>
</evidence>
<name>A0A4Z1P603_9PEZI</name>
<evidence type="ECO:0000256" key="7">
    <source>
        <dbReference type="SAM" id="Phobius"/>
    </source>
</evidence>
<evidence type="ECO:0000259" key="8">
    <source>
        <dbReference type="PROSITE" id="PS51387"/>
    </source>
</evidence>
<dbReference type="GO" id="GO:0050614">
    <property type="term" value="F:Delta24-sterol reductase activity"/>
    <property type="evidence" value="ECO:0007669"/>
    <property type="project" value="UniProtKB-EC"/>
</dbReference>
<dbReference type="GO" id="GO:0005737">
    <property type="term" value="C:cytoplasm"/>
    <property type="evidence" value="ECO:0007669"/>
    <property type="project" value="TreeGrafter"/>
</dbReference>
<dbReference type="GO" id="GO:0000246">
    <property type="term" value="F:Delta24(24-1) sterol reductase activity"/>
    <property type="evidence" value="ECO:0007669"/>
    <property type="project" value="TreeGrafter"/>
</dbReference>
<dbReference type="Proteomes" id="UP000298493">
    <property type="component" value="Unassembled WGS sequence"/>
</dbReference>
<comment type="subcellular location">
    <subcellularLocation>
        <location evidence="1">Membrane</location>
        <topology evidence="1">Single-pass membrane protein</topology>
    </subcellularLocation>
</comment>
<comment type="caution">
    <text evidence="9">The sequence shown here is derived from an EMBL/GenBank/DDBJ whole genome shotgun (WGS) entry which is preliminary data.</text>
</comment>
<dbReference type="InterPro" id="IPR016166">
    <property type="entry name" value="FAD-bd_PCMH"/>
</dbReference>